<sequence length="390" mass="42960">MSWFTGKPDGQPPNSAHPPAGGEAAELRSILASMQDGLIVYDRNFRVSLFNAAAEKIFALKADDLLGQVIGPQQAEDPNLRRLVQTLFPTLSPTMVPRSKSGEYPQVVDISFEDPIQELRTITTPLADDAGNVSGFMKIIRDRTHEMALSKSKTEFITVASHQLRTPTTNIEWTLEELAGNSNLDENSKALLANAQSSARQLKMVVEDLLNISRIEEGRFGYEFVEIDLVEFLKKILAEVLPQARRIGISLYFDPPAEPLPSVHVDEKKLSMAFTNLLDNAIRYNVENGSVTVTVAQQPNQPYLEVAVKDTGIGVPPEDAKKLFDKFFRGANAVKSKAEGSGLGLYITQNIIQAHGGSVWAESELNRGSTFHFTLPTDFSLIPPKEVPVE</sequence>
<dbReference type="SMART" id="SM00387">
    <property type="entry name" value="HATPase_c"/>
    <property type="match status" value="1"/>
</dbReference>
<accession>A0A1G2CC20</accession>
<dbReference type="Gene3D" id="3.30.565.10">
    <property type="entry name" value="Histidine kinase-like ATPase, C-terminal domain"/>
    <property type="match status" value="1"/>
</dbReference>
<dbReference type="Proteomes" id="UP000179059">
    <property type="component" value="Unassembled WGS sequence"/>
</dbReference>
<dbReference type="InterPro" id="IPR004358">
    <property type="entry name" value="Sig_transdc_His_kin-like_C"/>
</dbReference>
<gene>
    <name evidence="10" type="ORF">A2855_00585</name>
</gene>
<dbReference type="CDD" id="cd00130">
    <property type="entry name" value="PAS"/>
    <property type="match status" value="1"/>
</dbReference>
<dbReference type="CDD" id="cd00075">
    <property type="entry name" value="HATPase"/>
    <property type="match status" value="1"/>
</dbReference>
<dbReference type="SUPFAM" id="SSF55874">
    <property type="entry name" value="ATPase domain of HSP90 chaperone/DNA topoisomerase II/histidine kinase"/>
    <property type="match status" value="1"/>
</dbReference>
<name>A0A1G2CC20_9BACT</name>
<dbReference type="Pfam" id="PF00512">
    <property type="entry name" value="HisKA"/>
    <property type="match status" value="1"/>
</dbReference>
<dbReference type="PANTHER" id="PTHR43711:SF1">
    <property type="entry name" value="HISTIDINE KINASE 1"/>
    <property type="match status" value="1"/>
</dbReference>
<dbReference type="GO" id="GO:0006355">
    <property type="term" value="P:regulation of DNA-templated transcription"/>
    <property type="evidence" value="ECO:0007669"/>
    <property type="project" value="InterPro"/>
</dbReference>
<reference evidence="10 11" key="1">
    <citation type="journal article" date="2016" name="Nat. Commun.">
        <title>Thousands of microbial genomes shed light on interconnected biogeochemical processes in an aquifer system.</title>
        <authorList>
            <person name="Anantharaman K."/>
            <person name="Brown C.T."/>
            <person name="Hug L.A."/>
            <person name="Sharon I."/>
            <person name="Castelle C.J."/>
            <person name="Probst A.J."/>
            <person name="Thomas B.C."/>
            <person name="Singh A."/>
            <person name="Wilkins M.J."/>
            <person name="Karaoz U."/>
            <person name="Brodie E.L."/>
            <person name="Williams K.H."/>
            <person name="Hubbard S.S."/>
            <person name="Banfield J.F."/>
        </authorList>
    </citation>
    <scope>NUCLEOTIDE SEQUENCE [LARGE SCALE GENOMIC DNA]</scope>
</reference>
<dbReference type="SMART" id="SM00091">
    <property type="entry name" value="PAS"/>
    <property type="match status" value="1"/>
</dbReference>
<evidence type="ECO:0000259" key="8">
    <source>
        <dbReference type="PROSITE" id="PS50109"/>
    </source>
</evidence>
<evidence type="ECO:0000256" key="5">
    <source>
        <dbReference type="ARBA" id="ARBA00022777"/>
    </source>
</evidence>
<dbReference type="InterPro" id="IPR035965">
    <property type="entry name" value="PAS-like_dom_sf"/>
</dbReference>
<feature type="domain" description="Histidine kinase" evidence="8">
    <location>
        <begin position="159"/>
        <end position="379"/>
    </location>
</feature>
<keyword evidence="3" id="KW-0597">Phosphoprotein</keyword>
<dbReference type="Gene3D" id="3.30.450.20">
    <property type="entry name" value="PAS domain"/>
    <property type="match status" value="1"/>
</dbReference>
<dbReference type="SUPFAM" id="SSF55785">
    <property type="entry name" value="PYP-like sensor domain (PAS domain)"/>
    <property type="match status" value="1"/>
</dbReference>
<dbReference type="EMBL" id="MHKX01000002">
    <property type="protein sequence ID" value="OGY98766.1"/>
    <property type="molecule type" value="Genomic_DNA"/>
</dbReference>
<dbReference type="GO" id="GO:0000155">
    <property type="term" value="F:phosphorelay sensor kinase activity"/>
    <property type="evidence" value="ECO:0007669"/>
    <property type="project" value="InterPro"/>
</dbReference>
<dbReference type="Pfam" id="PF02518">
    <property type="entry name" value="HATPase_c"/>
    <property type="match status" value="1"/>
</dbReference>
<dbReference type="InterPro" id="IPR036890">
    <property type="entry name" value="HATPase_C_sf"/>
</dbReference>
<dbReference type="PROSITE" id="PS50112">
    <property type="entry name" value="PAS"/>
    <property type="match status" value="1"/>
</dbReference>
<comment type="catalytic activity">
    <reaction evidence="1">
        <text>ATP + protein L-histidine = ADP + protein N-phospho-L-histidine.</text>
        <dbReference type="EC" id="2.7.13.3"/>
    </reaction>
</comment>
<feature type="region of interest" description="Disordered" evidence="7">
    <location>
        <begin position="1"/>
        <end position="23"/>
    </location>
</feature>
<evidence type="ECO:0000313" key="10">
    <source>
        <dbReference type="EMBL" id="OGY98766.1"/>
    </source>
</evidence>
<keyword evidence="4" id="KW-0808">Transferase</keyword>
<dbReference type="InterPro" id="IPR003661">
    <property type="entry name" value="HisK_dim/P_dom"/>
</dbReference>
<protein>
    <recommendedName>
        <fullName evidence="2">histidine kinase</fullName>
        <ecNumber evidence="2">2.7.13.3</ecNumber>
    </recommendedName>
</protein>
<dbReference type="PRINTS" id="PR00344">
    <property type="entry name" value="BCTRLSENSOR"/>
</dbReference>
<evidence type="ECO:0000256" key="1">
    <source>
        <dbReference type="ARBA" id="ARBA00000085"/>
    </source>
</evidence>
<evidence type="ECO:0000256" key="4">
    <source>
        <dbReference type="ARBA" id="ARBA00022679"/>
    </source>
</evidence>
<evidence type="ECO:0000256" key="6">
    <source>
        <dbReference type="ARBA" id="ARBA00023012"/>
    </source>
</evidence>
<dbReference type="CDD" id="cd00082">
    <property type="entry name" value="HisKA"/>
    <property type="match status" value="1"/>
</dbReference>
<dbReference type="InterPro" id="IPR005467">
    <property type="entry name" value="His_kinase_dom"/>
</dbReference>
<keyword evidence="5" id="KW-0418">Kinase</keyword>
<proteinExistence type="predicted"/>
<evidence type="ECO:0000256" key="2">
    <source>
        <dbReference type="ARBA" id="ARBA00012438"/>
    </source>
</evidence>
<feature type="domain" description="PAS" evidence="9">
    <location>
        <begin position="23"/>
        <end position="68"/>
    </location>
</feature>
<evidence type="ECO:0000256" key="3">
    <source>
        <dbReference type="ARBA" id="ARBA00022553"/>
    </source>
</evidence>
<dbReference type="FunFam" id="3.30.565.10:FF:000006">
    <property type="entry name" value="Sensor histidine kinase WalK"/>
    <property type="match status" value="1"/>
</dbReference>
<dbReference type="NCBIfam" id="TIGR00229">
    <property type="entry name" value="sensory_box"/>
    <property type="match status" value="1"/>
</dbReference>
<dbReference type="Gene3D" id="1.10.287.130">
    <property type="match status" value="1"/>
</dbReference>
<dbReference type="SUPFAM" id="SSF47384">
    <property type="entry name" value="Homodimeric domain of signal transducing histidine kinase"/>
    <property type="match status" value="1"/>
</dbReference>
<dbReference type="InterPro" id="IPR050736">
    <property type="entry name" value="Sensor_HK_Regulatory"/>
</dbReference>
<organism evidence="10 11">
    <name type="scientific">Candidatus Liptonbacteria bacterium RIFCSPHIGHO2_01_FULL_57_28</name>
    <dbReference type="NCBI Taxonomy" id="1798647"/>
    <lineage>
        <taxon>Bacteria</taxon>
        <taxon>Candidatus Liptoniibacteriota</taxon>
    </lineage>
</organism>
<comment type="caution">
    <text evidence="10">The sequence shown here is derived from an EMBL/GenBank/DDBJ whole genome shotgun (WGS) entry which is preliminary data.</text>
</comment>
<evidence type="ECO:0000313" key="11">
    <source>
        <dbReference type="Proteomes" id="UP000179059"/>
    </source>
</evidence>
<dbReference type="EC" id="2.7.13.3" evidence="2"/>
<dbReference type="InterPro" id="IPR000014">
    <property type="entry name" value="PAS"/>
</dbReference>
<dbReference type="PANTHER" id="PTHR43711">
    <property type="entry name" value="TWO-COMPONENT HISTIDINE KINASE"/>
    <property type="match status" value="1"/>
</dbReference>
<dbReference type="InterPro" id="IPR036097">
    <property type="entry name" value="HisK_dim/P_sf"/>
</dbReference>
<dbReference type="STRING" id="1798647.A2855_00585"/>
<evidence type="ECO:0000256" key="7">
    <source>
        <dbReference type="SAM" id="MobiDB-lite"/>
    </source>
</evidence>
<dbReference type="PROSITE" id="PS50109">
    <property type="entry name" value="HIS_KIN"/>
    <property type="match status" value="1"/>
</dbReference>
<evidence type="ECO:0000259" key="9">
    <source>
        <dbReference type="PROSITE" id="PS50112"/>
    </source>
</evidence>
<dbReference type="Pfam" id="PF00989">
    <property type="entry name" value="PAS"/>
    <property type="match status" value="1"/>
</dbReference>
<dbReference type="SMART" id="SM00388">
    <property type="entry name" value="HisKA"/>
    <property type="match status" value="1"/>
</dbReference>
<dbReference type="InterPro" id="IPR013767">
    <property type="entry name" value="PAS_fold"/>
</dbReference>
<keyword evidence="6" id="KW-0902">Two-component regulatory system</keyword>
<dbReference type="InterPro" id="IPR003594">
    <property type="entry name" value="HATPase_dom"/>
</dbReference>
<dbReference type="AlphaFoldDB" id="A0A1G2CC20"/>